<feature type="transmembrane region" description="Helical" evidence="6">
    <location>
        <begin position="57"/>
        <end position="82"/>
    </location>
</feature>
<evidence type="ECO:0000256" key="2">
    <source>
        <dbReference type="ARBA" id="ARBA00022475"/>
    </source>
</evidence>
<feature type="transmembrane region" description="Helical" evidence="6">
    <location>
        <begin position="179"/>
        <end position="199"/>
    </location>
</feature>
<keyword evidence="3 6" id="KW-0812">Transmembrane</keyword>
<dbReference type="PANTHER" id="PTHR42709:SF6">
    <property type="entry name" value="UNDECAPRENYL PHOSPHATE TRANSPORTER A"/>
    <property type="match status" value="1"/>
</dbReference>
<evidence type="ECO:0000313" key="9">
    <source>
        <dbReference type="Proteomes" id="UP000230405"/>
    </source>
</evidence>
<dbReference type="Proteomes" id="UP000230405">
    <property type="component" value="Unassembled WGS sequence"/>
</dbReference>
<gene>
    <name evidence="8" type="ORF">COX77_02595</name>
</gene>
<feature type="domain" description="VTT" evidence="7">
    <location>
        <begin position="37"/>
        <end position="162"/>
    </location>
</feature>
<evidence type="ECO:0000256" key="6">
    <source>
        <dbReference type="SAM" id="Phobius"/>
    </source>
</evidence>
<accession>A0A2M7VF02</accession>
<keyword evidence="5 6" id="KW-0472">Membrane</keyword>
<keyword evidence="4 6" id="KW-1133">Transmembrane helix</keyword>
<evidence type="ECO:0000313" key="8">
    <source>
        <dbReference type="EMBL" id="PIZ99060.1"/>
    </source>
</evidence>
<evidence type="ECO:0000256" key="5">
    <source>
        <dbReference type="ARBA" id="ARBA00023136"/>
    </source>
</evidence>
<proteinExistence type="predicted"/>
<dbReference type="AlphaFoldDB" id="A0A2M7VF02"/>
<comment type="caution">
    <text evidence="8">The sequence shown here is derived from an EMBL/GenBank/DDBJ whole genome shotgun (WGS) entry which is preliminary data.</text>
</comment>
<name>A0A2M7VF02_9BACT</name>
<dbReference type="PANTHER" id="PTHR42709">
    <property type="entry name" value="ALKALINE PHOSPHATASE LIKE PROTEIN"/>
    <property type="match status" value="1"/>
</dbReference>
<evidence type="ECO:0000256" key="1">
    <source>
        <dbReference type="ARBA" id="ARBA00004651"/>
    </source>
</evidence>
<evidence type="ECO:0000259" key="7">
    <source>
        <dbReference type="Pfam" id="PF09335"/>
    </source>
</evidence>
<dbReference type="Pfam" id="PF09335">
    <property type="entry name" value="VTT_dom"/>
    <property type="match status" value="1"/>
</dbReference>
<feature type="transmembrane region" description="Helical" evidence="6">
    <location>
        <begin position="145"/>
        <end position="167"/>
    </location>
</feature>
<keyword evidence="2" id="KW-1003">Cell membrane</keyword>
<sequence length="202" mass="22952">MTEIIHFVTSIVTDIINSWHYFGVLFLMTLESANIPIPSEVILPYAGFLASHGQMNYHLAAIVGAFGCVIGGIISYYLGYILGRPFLMKHGKWLLISNRDIELVDHLLEKHGNAIYFVSRMLPVVRTYISIVVGISRGHFWKFTISGFIGSLIWCYILVFLGVVLGNNWNQLGPWWDKFNVGIIVLIIIGIAWHISRVFRKK</sequence>
<dbReference type="InterPro" id="IPR051311">
    <property type="entry name" value="DedA_domain"/>
</dbReference>
<evidence type="ECO:0000256" key="4">
    <source>
        <dbReference type="ARBA" id="ARBA00022989"/>
    </source>
</evidence>
<reference evidence="9" key="1">
    <citation type="submission" date="2017-09" db="EMBL/GenBank/DDBJ databases">
        <title>Depth-based differentiation of microbial function through sediment-hosted aquifers and enrichment of novel symbionts in the deep terrestrial subsurface.</title>
        <authorList>
            <person name="Probst A.J."/>
            <person name="Ladd B."/>
            <person name="Jarett J.K."/>
            <person name="Geller-Mcgrath D.E."/>
            <person name="Sieber C.M.K."/>
            <person name="Emerson J.B."/>
            <person name="Anantharaman K."/>
            <person name="Thomas B.C."/>
            <person name="Malmstrom R."/>
            <person name="Stieglmeier M."/>
            <person name="Klingl A."/>
            <person name="Woyke T."/>
            <person name="Ryan C.M."/>
            <person name="Banfield J.F."/>
        </authorList>
    </citation>
    <scope>NUCLEOTIDE SEQUENCE [LARGE SCALE GENOMIC DNA]</scope>
</reference>
<dbReference type="EMBL" id="PFPO01000049">
    <property type="protein sequence ID" value="PIZ99060.1"/>
    <property type="molecule type" value="Genomic_DNA"/>
</dbReference>
<protein>
    <submittedName>
        <fullName evidence="8">Alkaline phosphatase</fullName>
    </submittedName>
</protein>
<dbReference type="InterPro" id="IPR032816">
    <property type="entry name" value="VTT_dom"/>
</dbReference>
<dbReference type="GO" id="GO:0005886">
    <property type="term" value="C:plasma membrane"/>
    <property type="evidence" value="ECO:0007669"/>
    <property type="project" value="UniProtKB-SubCell"/>
</dbReference>
<organism evidence="8 9">
    <name type="scientific">Candidatus Komeilibacteria bacterium CG_4_10_14_0_2_um_filter_37_10</name>
    <dbReference type="NCBI Taxonomy" id="1974470"/>
    <lineage>
        <taxon>Bacteria</taxon>
        <taxon>Candidatus Komeiliibacteriota</taxon>
    </lineage>
</organism>
<comment type="subcellular location">
    <subcellularLocation>
        <location evidence="1">Cell membrane</location>
        <topology evidence="1">Multi-pass membrane protein</topology>
    </subcellularLocation>
</comment>
<evidence type="ECO:0000256" key="3">
    <source>
        <dbReference type="ARBA" id="ARBA00022692"/>
    </source>
</evidence>